<feature type="transmembrane region" description="Helical" evidence="2">
    <location>
        <begin position="180"/>
        <end position="198"/>
    </location>
</feature>
<keyword evidence="2" id="KW-0472">Membrane</keyword>
<dbReference type="Proteomes" id="UP001497457">
    <property type="component" value="Chromosome 25rd"/>
</dbReference>
<feature type="transmembrane region" description="Helical" evidence="2">
    <location>
        <begin position="204"/>
        <end position="225"/>
    </location>
</feature>
<sequence>MAAYKNSDGYGSALLSSGTAAHRRIDDDEAARSLYRDDARTAAPAPTNKNSGGAPYVFSGERAATKNKDDAAAVEPAAAYYNYNSGVVAGEAFPLVSKVRAQTDPKPYAVCELVAACSVLALCFLSARSNAAFSPFFFSSIKDKKCRSQVLCDNKTSLPGVAVGEGRKGAGAFTERLRRGLPVIGISAASLAVAGLAAGEPTPAAAFGLFLMLIAGLSAVTIRALRD</sequence>
<feature type="region of interest" description="Disordered" evidence="1">
    <location>
        <begin position="36"/>
        <end position="56"/>
    </location>
</feature>
<organism evidence="3 4">
    <name type="scientific">Urochloa decumbens</name>
    <dbReference type="NCBI Taxonomy" id="240449"/>
    <lineage>
        <taxon>Eukaryota</taxon>
        <taxon>Viridiplantae</taxon>
        <taxon>Streptophyta</taxon>
        <taxon>Embryophyta</taxon>
        <taxon>Tracheophyta</taxon>
        <taxon>Spermatophyta</taxon>
        <taxon>Magnoliopsida</taxon>
        <taxon>Liliopsida</taxon>
        <taxon>Poales</taxon>
        <taxon>Poaceae</taxon>
        <taxon>PACMAD clade</taxon>
        <taxon>Panicoideae</taxon>
        <taxon>Panicodae</taxon>
        <taxon>Paniceae</taxon>
        <taxon>Melinidinae</taxon>
        <taxon>Urochloa</taxon>
    </lineage>
</organism>
<evidence type="ECO:0000313" key="3">
    <source>
        <dbReference type="EMBL" id="CAL4997129.1"/>
    </source>
</evidence>
<evidence type="ECO:0000256" key="1">
    <source>
        <dbReference type="SAM" id="MobiDB-lite"/>
    </source>
</evidence>
<evidence type="ECO:0000256" key="2">
    <source>
        <dbReference type="SAM" id="Phobius"/>
    </source>
</evidence>
<dbReference type="AlphaFoldDB" id="A0ABC9BDB6"/>
<dbReference type="EMBL" id="OZ075135">
    <property type="protein sequence ID" value="CAL4997129.1"/>
    <property type="molecule type" value="Genomic_DNA"/>
</dbReference>
<gene>
    <name evidence="3" type="ORF">URODEC1_LOCUS63245</name>
</gene>
<protein>
    <submittedName>
        <fullName evidence="3">Uncharacterized protein</fullName>
    </submittedName>
</protein>
<name>A0ABC9BDB6_9POAL</name>
<reference evidence="3" key="1">
    <citation type="submission" date="2024-10" db="EMBL/GenBank/DDBJ databases">
        <authorList>
            <person name="Ryan C."/>
        </authorList>
    </citation>
    <scope>NUCLEOTIDE SEQUENCE [LARGE SCALE GENOMIC DNA]</scope>
</reference>
<evidence type="ECO:0000313" key="4">
    <source>
        <dbReference type="Proteomes" id="UP001497457"/>
    </source>
</evidence>
<accession>A0ABC9BDB6</accession>
<keyword evidence="2" id="KW-0812">Transmembrane</keyword>
<keyword evidence="2" id="KW-1133">Transmembrane helix</keyword>
<keyword evidence="4" id="KW-1185">Reference proteome</keyword>
<proteinExistence type="predicted"/>